<accession>A0A0C3LME0</accession>
<sequence>MPIWKQAFWDYMVYRRAILSLLGTPTSSSCSFGRPDTRARACQSPYDASPMPRSLLWHVDNIGARFAVGGTGVALTV</sequence>
<name>A0A0C3LME0_9AGAM</name>
<protein>
    <submittedName>
        <fullName evidence="1">Uncharacterized protein</fullName>
    </submittedName>
</protein>
<reference evidence="1 2" key="1">
    <citation type="submission" date="2014-04" db="EMBL/GenBank/DDBJ databases">
        <authorList>
            <consortium name="DOE Joint Genome Institute"/>
            <person name="Kuo A."/>
            <person name="Girlanda M."/>
            <person name="Perotto S."/>
            <person name="Kohler A."/>
            <person name="Nagy L.G."/>
            <person name="Floudas D."/>
            <person name="Copeland A."/>
            <person name="Barry K.W."/>
            <person name="Cichocki N."/>
            <person name="Veneault-Fourrey C."/>
            <person name="LaButti K."/>
            <person name="Lindquist E.A."/>
            <person name="Lipzen A."/>
            <person name="Lundell T."/>
            <person name="Morin E."/>
            <person name="Murat C."/>
            <person name="Sun H."/>
            <person name="Tunlid A."/>
            <person name="Henrissat B."/>
            <person name="Grigoriev I.V."/>
            <person name="Hibbett D.S."/>
            <person name="Martin F."/>
            <person name="Nordberg H.P."/>
            <person name="Cantor M.N."/>
            <person name="Hua S.X."/>
        </authorList>
    </citation>
    <scope>NUCLEOTIDE SEQUENCE [LARGE SCALE GENOMIC DNA]</scope>
    <source>
        <strain evidence="1 2">MUT 4182</strain>
    </source>
</reference>
<dbReference type="HOGENOM" id="CLU_2639904_0_0_1"/>
<organism evidence="1 2">
    <name type="scientific">Tulasnella calospora MUT 4182</name>
    <dbReference type="NCBI Taxonomy" id="1051891"/>
    <lineage>
        <taxon>Eukaryota</taxon>
        <taxon>Fungi</taxon>
        <taxon>Dikarya</taxon>
        <taxon>Basidiomycota</taxon>
        <taxon>Agaricomycotina</taxon>
        <taxon>Agaricomycetes</taxon>
        <taxon>Cantharellales</taxon>
        <taxon>Tulasnellaceae</taxon>
        <taxon>Tulasnella</taxon>
    </lineage>
</organism>
<dbReference type="Proteomes" id="UP000054248">
    <property type="component" value="Unassembled WGS sequence"/>
</dbReference>
<evidence type="ECO:0000313" key="2">
    <source>
        <dbReference type="Proteomes" id="UP000054248"/>
    </source>
</evidence>
<dbReference type="EMBL" id="KN823108">
    <property type="protein sequence ID" value="KIO22507.1"/>
    <property type="molecule type" value="Genomic_DNA"/>
</dbReference>
<keyword evidence="2" id="KW-1185">Reference proteome</keyword>
<dbReference type="PROSITE" id="PS51257">
    <property type="entry name" value="PROKAR_LIPOPROTEIN"/>
    <property type="match status" value="1"/>
</dbReference>
<evidence type="ECO:0000313" key="1">
    <source>
        <dbReference type="EMBL" id="KIO22507.1"/>
    </source>
</evidence>
<dbReference type="AlphaFoldDB" id="A0A0C3LME0"/>
<proteinExistence type="predicted"/>
<gene>
    <name evidence="1" type="ORF">M407DRAFT_245149</name>
</gene>
<reference evidence="2" key="2">
    <citation type="submission" date="2015-01" db="EMBL/GenBank/DDBJ databases">
        <title>Evolutionary Origins and Diversification of the Mycorrhizal Mutualists.</title>
        <authorList>
            <consortium name="DOE Joint Genome Institute"/>
            <consortium name="Mycorrhizal Genomics Consortium"/>
            <person name="Kohler A."/>
            <person name="Kuo A."/>
            <person name="Nagy L.G."/>
            <person name="Floudas D."/>
            <person name="Copeland A."/>
            <person name="Barry K.W."/>
            <person name="Cichocki N."/>
            <person name="Veneault-Fourrey C."/>
            <person name="LaButti K."/>
            <person name="Lindquist E.A."/>
            <person name="Lipzen A."/>
            <person name="Lundell T."/>
            <person name="Morin E."/>
            <person name="Murat C."/>
            <person name="Riley R."/>
            <person name="Ohm R."/>
            <person name="Sun H."/>
            <person name="Tunlid A."/>
            <person name="Henrissat B."/>
            <person name="Grigoriev I.V."/>
            <person name="Hibbett D.S."/>
            <person name="Martin F."/>
        </authorList>
    </citation>
    <scope>NUCLEOTIDE SEQUENCE [LARGE SCALE GENOMIC DNA]</scope>
    <source>
        <strain evidence="2">MUT 4182</strain>
    </source>
</reference>